<dbReference type="EMBL" id="CM010719">
    <property type="protein sequence ID" value="RZC61298.1"/>
    <property type="molecule type" value="Genomic_DNA"/>
</dbReference>
<sequence>MVWQERISNHMETTDEAEQLDFAATRIWVRQKDVPVKEGLLDMIKLKTKGKSCDFSTFLRALVNTANQVGEISIAREDDRVCREEDRVCRSVEKKIGMKFCFLFIVVI</sequence>
<protein>
    <submittedName>
        <fullName evidence="1">Uncharacterized protein</fullName>
    </submittedName>
</protein>
<proteinExistence type="predicted"/>
<dbReference type="AlphaFoldDB" id="A0A4Y7JNC9"/>
<organism evidence="1 2">
    <name type="scientific">Papaver somniferum</name>
    <name type="common">Opium poppy</name>
    <dbReference type="NCBI Taxonomy" id="3469"/>
    <lineage>
        <taxon>Eukaryota</taxon>
        <taxon>Viridiplantae</taxon>
        <taxon>Streptophyta</taxon>
        <taxon>Embryophyta</taxon>
        <taxon>Tracheophyta</taxon>
        <taxon>Spermatophyta</taxon>
        <taxon>Magnoliopsida</taxon>
        <taxon>Ranunculales</taxon>
        <taxon>Papaveraceae</taxon>
        <taxon>Papaveroideae</taxon>
        <taxon>Papaver</taxon>
    </lineage>
</organism>
<keyword evidence="2" id="KW-1185">Reference proteome</keyword>
<dbReference type="Proteomes" id="UP000316621">
    <property type="component" value="Chromosome 5"/>
</dbReference>
<name>A0A4Y7JNC9_PAPSO</name>
<accession>A0A4Y7JNC9</accession>
<evidence type="ECO:0000313" key="2">
    <source>
        <dbReference type="Proteomes" id="UP000316621"/>
    </source>
</evidence>
<dbReference type="Gramene" id="RZC61298">
    <property type="protein sequence ID" value="RZC61298"/>
    <property type="gene ID" value="C5167_023059"/>
</dbReference>
<evidence type="ECO:0000313" key="1">
    <source>
        <dbReference type="EMBL" id="RZC61298.1"/>
    </source>
</evidence>
<gene>
    <name evidence="1" type="ORF">C5167_023059</name>
</gene>
<reference evidence="1 2" key="1">
    <citation type="journal article" date="2018" name="Science">
        <title>The opium poppy genome and morphinan production.</title>
        <authorList>
            <person name="Guo L."/>
            <person name="Winzer T."/>
            <person name="Yang X."/>
            <person name="Li Y."/>
            <person name="Ning Z."/>
            <person name="He Z."/>
            <person name="Teodor R."/>
            <person name="Lu Y."/>
            <person name="Bowser T.A."/>
            <person name="Graham I.A."/>
            <person name="Ye K."/>
        </authorList>
    </citation>
    <scope>NUCLEOTIDE SEQUENCE [LARGE SCALE GENOMIC DNA]</scope>
    <source>
        <strain evidence="2">cv. HN1</strain>
        <tissue evidence="1">Leaves</tissue>
    </source>
</reference>